<keyword evidence="2" id="KW-1185">Reference proteome</keyword>
<evidence type="ECO:0000313" key="1">
    <source>
        <dbReference type="EMBL" id="KAJ9053207.1"/>
    </source>
</evidence>
<dbReference type="Proteomes" id="UP001165960">
    <property type="component" value="Unassembled WGS sequence"/>
</dbReference>
<name>A0ACC2RT11_9FUNG</name>
<proteinExistence type="predicted"/>
<comment type="caution">
    <text evidence="1">The sequence shown here is derived from an EMBL/GenBank/DDBJ whole genome shotgun (WGS) entry which is preliminary data.</text>
</comment>
<gene>
    <name evidence="1" type="ORF">DSO57_1026512</name>
</gene>
<evidence type="ECO:0000313" key="2">
    <source>
        <dbReference type="Proteomes" id="UP001165960"/>
    </source>
</evidence>
<organism evidence="1 2">
    <name type="scientific">Entomophthora muscae</name>
    <dbReference type="NCBI Taxonomy" id="34485"/>
    <lineage>
        <taxon>Eukaryota</taxon>
        <taxon>Fungi</taxon>
        <taxon>Fungi incertae sedis</taxon>
        <taxon>Zoopagomycota</taxon>
        <taxon>Entomophthoromycotina</taxon>
        <taxon>Entomophthoromycetes</taxon>
        <taxon>Entomophthorales</taxon>
        <taxon>Entomophthoraceae</taxon>
        <taxon>Entomophthora</taxon>
    </lineage>
</organism>
<protein>
    <submittedName>
        <fullName evidence="1">Uncharacterized protein</fullName>
    </submittedName>
</protein>
<accession>A0ACC2RT11</accession>
<sequence length="135" mass="15211">MFASICESTIQYNCAYFFLPGSAPVHLIKLPCAIDLDFFHPHHLDLPPGHSRVPILPTMKEIHSTPLFPNMPPAQDFSKLGIALIVYIVFQARPTFPVRVQLDSGMVHEKIYQYNKSMDSIKINEECSSSALSIH</sequence>
<dbReference type="EMBL" id="QTSX02006545">
    <property type="protein sequence ID" value="KAJ9053207.1"/>
    <property type="molecule type" value="Genomic_DNA"/>
</dbReference>
<reference evidence="1" key="1">
    <citation type="submission" date="2022-04" db="EMBL/GenBank/DDBJ databases">
        <title>Genome of the entomopathogenic fungus Entomophthora muscae.</title>
        <authorList>
            <person name="Elya C."/>
            <person name="Lovett B.R."/>
            <person name="Lee E."/>
            <person name="Macias A.M."/>
            <person name="Hajek A.E."/>
            <person name="De Bivort B.L."/>
            <person name="Kasson M.T."/>
            <person name="De Fine Licht H.H."/>
            <person name="Stajich J.E."/>
        </authorList>
    </citation>
    <scope>NUCLEOTIDE SEQUENCE</scope>
    <source>
        <strain evidence="1">Berkeley</strain>
    </source>
</reference>